<comment type="similarity">
    <text evidence="2">Belongs to the CIA30 family.</text>
</comment>
<organism evidence="6 7">
    <name type="scientific">Coniochaeta pulveracea</name>
    <dbReference type="NCBI Taxonomy" id="177199"/>
    <lineage>
        <taxon>Eukaryota</taxon>
        <taxon>Fungi</taxon>
        <taxon>Dikarya</taxon>
        <taxon>Ascomycota</taxon>
        <taxon>Pezizomycotina</taxon>
        <taxon>Sordariomycetes</taxon>
        <taxon>Sordariomycetidae</taxon>
        <taxon>Coniochaetales</taxon>
        <taxon>Coniochaetaceae</taxon>
        <taxon>Coniochaeta</taxon>
    </lineage>
</organism>
<proteinExistence type="inferred from homology"/>
<dbReference type="EMBL" id="QVQW01000021">
    <property type="protein sequence ID" value="RKU45465.1"/>
    <property type="molecule type" value="Genomic_DNA"/>
</dbReference>
<keyword evidence="3" id="KW-0496">Mitochondrion</keyword>
<name>A0A420YC38_9PEZI</name>
<dbReference type="Pfam" id="PF08547">
    <property type="entry name" value="CIA30"/>
    <property type="match status" value="1"/>
</dbReference>
<dbReference type="GO" id="GO:0006120">
    <property type="term" value="P:mitochondrial electron transport, NADH to ubiquinone"/>
    <property type="evidence" value="ECO:0007669"/>
    <property type="project" value="TreeGrafter"/>
</dbReference>
<evidence type="ECO:0000313" key="6">
    <source>
        <dbReference type="EMBL" id="RKU45465.1"/>
    </source>
</evidence>
<evidence type="ECO:0000259" key="5">
    <source>
        <dbReference type="Pfam" id="PF08547"/>
    </source>
</evidence>
<evidence type="ECO:0000256" key="3">
    <source>
        <dbReference type="ARBA" id="ARBA00023128"/>
    </source>
</evidence>
<comment type="caution">
    <text evidence="6">The sequence shown here is derived from an EMBL/GenBank/DDBJ whole genome shotgun (WGS) entry which is preliminary data.</text>
</comment>
<dbReference type="GO" id="GO:0051082">
    <property type="term" value="F:unfolded protein binding"/>
    <property type="evidence" value="ECO:0007669"/>
    <property type="project" value="TreeGrafter"/>
</dbReference>
<evidence type="ECO:0000313" key="7">
    <source>
        <dbReference type="Proteomes" id="UP000275385"/>
    </source>
</evidence>
<dbReference type="SUPFAM" id="SSF49785">
    <property type="entry name" value="Galactose-binding domain-like"/>
    <property type="match status" value="1"/>
</dbReference>
<dbReference type="OrthoDB" id="42561at2759"/>
<sequence length="263" mass="29615">MRVTPCMSKGFLQRSVEEFKRAAGIVLKQEGIKGAQTPYELISFRQPESISECKLMSDADIGGVSTANLDWVPSNSSTTRRPGSGYARFHGNISTKLPDKRSDVERTGYAAWRTAERGPTIFGKSFWNIDPYSYLAMRIKSDGRSYLVNIQTESVVPTDLHQHRLFAKRPGEWETVHIKWNDFVRTNHGFVVEPQTEILRAKVRTVGFGLTDRVPGPFELCVDRIWATNDPNDGGGADEAQSHAFKSGELRNKHGEQITWARK</sequence>
<dbReference type="PANTHER" id="PTHR13194">
    <property type="entry name" value="COMPLEX I INTERMEDIATE-ASSOCIATED PROTEIN 30"/>
    <property type="match status" value="1"/>
</dbReference>
<protein>
    <recommendedName>
        <fullName evidence="5">NADH:ubiquinone oxidoreductase intermediate-associated protein 30 domain-containing protein</fullName>
    </recommendedName>
</protein>
<evidence type="ECO:0000256" key="2">
    <source>
        <dbReference type="ARBA" id="ARBA00007884"/>
    </source>
</evidence>
<dbReference type="InterPro" id="IPR013857">
    <property type="entry name" value="NADH-UbQ_OxRdtase-assoc_prot30"/>
</dbReference>
<dbReference type="GO" id="GO:0010257">
    <property type="term" value="P:NADH dehydrogenase complex assembly"/>
    <property type="evidence" value="ECO:0007669"/>
    <property type="project" value="TreeGrafter"/>
</dbReference>
<accession>A0A420YC38</accession>
<feature type="domain" description="NADH:ubiquinone oxidoreductase intermediate-associated protein 30" evidence="5">
    <location>
        <begin position="43"/>
        <end position="222"/>
    </location>
</feature>
<keyword evidence="7" id="KW-1185">Reference proteome</keyword>
<dbReference type="PANTHER" id="PTHR13194:SF18">
    <property type="entry name" value="COMPLEX I INTERMEDIATE-ASSOCIATED PROTEIN 30, MITOCHONDRIAL"/>
    <property type="match status" value="1"/>
</dbReference>
<reference evidence="6 7" key="1">
    <citation type="submission" date="2018-08" db="EMBL/GenBank/DDBJ databases">
        <title>Draft genome of the lignicolous fungus Coniochaeta pulveracea.</title>
        <authorList>
            <person name="Borstlap C.J."/>
            <person name="De Witt R.N."/>
            <person name="Botha A."/>
            <person name="Volschenk H."/>
        </authorList>
    </citation>
    <scope>NUCLEOTIDE SEQUENCE [LARGE SCALE GENOMIC DNA]</scope>
    <source>
        <strain evidence="6 7">CAB683</strain>
    </source>
</reference>
<evidence type="ECO:0000256" key="1">
    <source>
        <dbReference type="ARBA" id="ARBA00004173"/>
    </source>
</evidence>
<dbReference type="GO" id="GO:0005739">
    <property type="term" value="C:mitochondrion"/>
    <property type="evidence" value="ECO:0007669"/>
    <property type="project" value="UniProtKB-SubCell"/>
</dbReference>
<dbReference type="AlphaFoldDB" id="A0A420YC38"/>
<gene>
    <name evidence="6" type="ORF">DL546_007857</name>
</gene>
<comment type="subcellular location">
    <subcellularLocation>
        <location evidence="1">Mitochondrion</location>
    </subcellularLocation>
</comment>
<dbReference type="InterPro" id="IPR008979">
    <property type="entry name" value="Galactose-bd-like_sf"/>
</dbReference>
<dbReference type="Proteomes" id="UP000275385">
    <property type="component" value="Unassembled WGS sequence"/>
</dbReference>
<evidence type="ECO:0000256" key="4">
    <source>
        <dbReference type="ARBA" id="ARBA00023186"/>
    </source>
</evidence>
<dbReference type="InterPro" id="IPR039131">
    <property type="entry name" value="NDUFAF1"/>
</dbReference>
<keyword evidence="4" id="KW-0143">Chaperone</keyword>
<dbReference type="STRING" id="177199.A0A420YC38"/>